<dbReference type="SUPFAM" id="SSF49503">
    <property type="entry name" value="Cupredoxins"/>
    <property type="match status" value="1"/>
</dbReference>
<dbReference type="GO" id="GO:0016491">
    <property type="term" value="F:oxidoreductase activity"/>
    <property type="evidence" value="ECO:0007669"/>
    <property type="project" value="UniProtKB-KW"/>
</dbReference>
<dbReference type="AlphaFoldDB" id="A0A242M2X1"/>
<reference evidence="17 18" key="1">
    <citation type="submission" date="2017-03" db="EMBL/GenBank/DDBJ databases">
        <title>Genome analysis of strain PAMC 26510.</title>
        <authorList>
            <person name="Oh H.-M."/>
            <person name="Yang J.-A."/>
        </authorList>
    </citation>
    <scope>NUCLEOTIDE SEQUENCE [LARGE SCALE GENOMIC DNA]</scope>
    <source>
        <strain evidence="17 18">PAMC 26510</strain>
    </source>
</reference>
<dbReference type="Gene3D" id="1.10.287.90">
    <property type="match status" value="1"/>
</dbReference>
<dbReference type="PROSITE" id="PS50999">
    <property type="entry name" value="COX2_TM"/>
    <property type="match status" value="1"/>
</dbReference>
<evidence type="ECO:0000256" key="5">
    <source>
        <dbReference type="ARBA" id="ARBA00022475"/>
    </source>
</evidence>
<keyword evidence="4" id="KW-0813">Transport</keyword>
<evidence type="ECO:0000256" key="1">
    <source>
        <dbReference type="ARBA" id="ARBA00004418"/>
    </source>
</evidence>
<evidence type="ECO:0000256" key="9">
    <source>
        <dbReference type="ARBA" id="ARBA00022982"/>
    </source>
</evidence>
<dbReference type="CDD" id="cd04212">
    <property type="entry name" value="CuRO_UO_II"/>
    <property type="match status" value="1"/>
</dbReference>
<organism evidence="17 18">
    <name type="scientific">Caballeronia sordidicola</name>
    <name type="common">Burkholderia sordidicola</name>
    <dbReference type="NCBI Taxonomy" id="196367"/>
    <lineage>
        <taxon>Bacteria</taxon>
        <taxon>Pseudomonadati</taxon>
        <taxon>Pseudomonadota</taxon>
        <taxon>Betaproteobacteria</taxon>
        <taxon>Burkholderiales</taxon>
        <taxon>Burkholderiaceae</taxon>
        <taxon>Caballeronia</taxon>
    </lineage>
</organism>
<evidence type="ECO:0000256" key="8">
    <source>
        <dbReference type="ARBA" id="ARBA00022729"/>
    </source>
</evidence>
<dbReference type="PANTHER" id="PTHR22888:SF18">
    <property type="entry name" value="CYTOCHROME BO(3) UBIQUINOL OXIDASE SUBUNIT 2"/>
    <property type="match status" value="1"/>
</dbReference>
<evidence type="ECO:0000256" key="10">
    <source>
        <dbReference type="ARBA" id="ARBA00022989"/>
    </source>
</evidence>
<keyword evidence="7 14" id="KW-0812">Transmembrane</keyword>
<keyword evidence="8" id="KW-0732">Signal</keyword>
<evidence type="ECO:0000256" key="2">
    <source>
        <dbReference type="ARBA" id="ARBA00004651"/>
    </source>
</evidence>
<dbReference type="GO" id="GO:0042773">
    <property type="term" value="P:ATP synthesis coupled electron transport"/>
    <property type="evidence" value="ECO:0007669"/>
    <property type="project" value="TreeGrafter"/>
</dbReference>
<dbReference type="InterPro" id="IPR045187">
    <property type="entry name" value="CcO_II"/>
</dbReference>
<dbReference type="InterPro" id="IPR011759">
    <property type="entry name" value="Cyt_c_oxidase_su2_TM_dom"/>
</dbReference>
<protein>
    <submittedName>
        <fullName evidence="17">Cytochrome O ubiquinol oxidase subunit II</fullName>
    </submittedName>
</protein>
<dbReference type="Proteomes" id="UP000194546">
    <property type="component" value="Unassembled WGS sequence"/>
</dbReference>
<feature type="transmembrane region" description="Helical" evidence="14">
    <location>
        <begin position="101"/>
        <end position="120"/>
    </location>
</feature>
<accession>A0A242M2X1</accession>
<evidence type="ECO:0000256" key="4">
    <source>
        <dbReference type="ARBA" id="ARBA00022448"/>
    </source>
</evidence>
<feature type="domain" description="Cytochrome oxidase subunit II transmembrane region profile" evidence="16">
    <location>
        <begin position="73"/>
        <end position="171"/>
    </location>
</feature>
<dbReference type="SUPFAM" id="SSF81464">
    <property type="entry name" value="Cytochrome c oxidase subunit II-like, transmembrane region"/>
    <property type="match status" value="1"/>
</dbReference>
<dbReference type="Pfam" id="PF00116">
    <property type="entry name" value="COX2"/>
    <property type="match status" value="1"/>
</dbReference>
<dbReference type="InterPro" id="IPR036257">
    <property type="entry name" value="Cyt_c_oxidase_su2_TM_sf"/>
</dbReference>
<dbReference type="InterPro" id="IPR002429">
    <property type="entry name" value="CcO_II-like_C"/>
</dbReference>
<gene>
    <name evidence="17" type="ORF">PAMC26510_38060</name>
</gene>
<dbReference type="InterPro" id="IPR008972">
    <property type="entry name" value="Cupredoxin"/>
</dbReference>
<feature type="domain" description="Cytochrome oxidase subunit II copper A binding" evidence="15">
    <location>
        <begin position="177"/>
        <end position="289"/>
    </location>
</feature>
<feature type="transmembrane region" description="Helical" evidence="14">
    <location>
        <begin position="140"/>
        <end position="161"/>
    </location>
</feature>
<dbReference type="Gene3D" id="2.60.40.420">
    <property type="entry name" value="Cupredoxins - blue copper proteins"/>
    <property type="match status" value="1"/>
</dbReference>
<dbReference type="GO" id="GO:0004129">
    <property type="term" value="F:cytochrome-c oxidase activity"/>
    <property type="evidence" value="ECO:0007669"/>
    <property type="project" value="InterPro"/>
</dbReference>
<name>A0A242M2X1_CABSO</name>
<keyword evidence="6" id="KW-0679">Respiratory chain</keyword>
<proteinExistence type="inferred from homology"/>
<feature type="transmembrane region" description="Helical" evidence="14">
    <location>
        <begin position="61"/>
        <end position="81"/>
    </location>
</feature>
<comment type="subcellular location">
    <subcellularLocation>
        <location evidence="2">Cell membrane</location>
        <topology evidence="2">Multi-pass membrane protein</topology>
    </subcellularLocation>
    <subcellularLocation>
        <location evidence="1">Periplasm</location>
    </subcellularLocation>
</comment>
<evidence type="ECO:0000256" key="6">
    <source>
        <dbReference type="ARBA" id="ARBA00022660"/>
    </source>
</evidence>
<dbReference type="GO" id="GO:0005507">
    <property type="term" value="F:copper ion binding"/>
    <property type="evidence" value="ECO:0007669"/>
    <property type="project" value="InterPro"/>
</dbReference>
<comment type="similarity">
    <text evidence="3">Belongs to the cytochrome c oxidase subunit 2 family.</text>
</comment>
<evidence type="ECO:0000256" key="3">
    <source>
        <dbReference type="ARBA" id="ARBA00007866"/>
    </source>
</evidence>
<evidence type="ECO:0000256" key="12">
    <source>
        <dbReference type="ARBA" id="ARBA00023136"/>
    </source>
</evidence>
<dbReference type="GO" id="GO:0042597">
    <property type="term" value="C:periplasmic space"/>
    <property type="evidence" value="ECO:0007669"/>
    <property type="project" value="UniProtKB-SubCell"/>
</dbReference>
<keyword evidence="12 14" id="KW-0472">Membrane</keyword>
<keyword evidence="9" id="KW-0249">Electron transport</keyword>
<sequence length="369" mass="40613">MCPTLRCLWLSLLLQTSRFIGKIVIKSNRQCHRNEQTKSIWLDAPSIASTLRLIIEVFRHGALISTVLMLASCTGTIHFSFLDPQGPVAATQRTHFVEMVVLLAVFVALPIFILIPWVAWRYRYGATTSRYTPKWGYSNLLEIAAWSGPAIIVAFLATLVWRSTHALDPYRPIVSDTPPLRVLVIGYDWKWLFIYPDQGVASIGVLALPVGRPVAMQLTSATVMQSLLIPALGGQIYAMGGMVTQLHLQADRPGRFMGENTMYNGDGFHQQRFIAVAMAPDAFNDWVTRSRSDGLPLDSNTLKTISARTTHAQLMKALGRNPGDMSVSFNHATQDIFSSVVSTTMAGSKAPAATGMPVANAMPSMEHKP</sequence>
<feature type="region of interest" description="Disordered" evidence="13">
    <location>
        <begin position="349"/>
        <end position="369"/>
    </location>
</feature>
<dbReference type="InterPro" id="IPR034227">
    <property type="entry name" value="CuRO_UO_II"/>
</dbReference>
<dbReference type="GO" id="GO:0005886">
    <property type="term" value="C:plasma membrane"/>
    <property type="evidence" value="ECO:0007669"/>
    <property type="project" value="UniProtKB-SubCell"/>
</dbReference>
<evidence type="ECO:0000259" key="15">
    <source>
        <dbReference type="PROSITE" id="PS50857"/>
    </source>
</evidence>
<evidence type="ECO:0000259" key="16">
    <source>
        <dbReference type="PROSITE" id="PS50999"/>
    </source>
</evidence>
<evidence type="ECO:0000256" key="11">
    <source>
        <dbReference type="ARBA" id="ARBA00023002"/>
    </source>
</evidence>
<dbReference type="EMBL" id="NBTY01000223">
    <property type="protein sequence ID" value="OTP65285.1"/>
    <property type="molecule type" value="Genomic_DNA"/>
</dbReference>
<dbReference type="PROSITE" id="PS50857">
    <property type="entry name" value="COX2_CUA"/>
    <property type="match status" value="1"/>
</dbReference>
<comment type="caution">
    <text evidence="17">The sequence shown here is derived from an EMBL/GenBank/DDBJ whole genome shotgun (WGS) entry which is preliminary data.</text>
</comment>
<dbReference type="PANTHER" id="PTHR22888">
    <property type="entry name" value="CYTOCHROME C OXIDASE, SUBUNIT II"/>
    <property type="match status" value="1"/>
</dbReference>
<evidence type="ECO:0000313" key="18">
    <source>
        <dbReference type="Proteomes" id="UP000194546"/>
    </source>
</evidence>
<evidence type="ECO:0000256" key="7">
    <source>
        <dbReference type="ARBA" id="ARBA00022692"/>
    </source>
</evidence>
<evidence type="ECO:0000256" key="13">
    <source>
        <dbReference type="SAM" id="MobiDB-lite"/>
    </source>
</evidence>
<keyword evidence="10 14" id="KW-1133">Transmembrane helix</keyword>
<evidence type="ECO:0000256" key="14">
    <source>
        <dbReference type="SAM" id="Phobius"/>
    </source>
</evidence>
<keyword evidence="5" id="KW-1003">Cell membrane</keyword>
<evidence type="ECO:0000313" key="17">
    <source>
        <dbReference type="EMBL" id="OTP65285.1"/>
    </source>
</evidence>
<keyword evidence="11" id="KW-0560">Oxidoreductase</keyword>